<reference evidence="9" key="1">
    <citation type="journal article" date="2020" name="G3 (Bethesda)">
        <title>High-Quality Assemblies for Three Invasive Social Wasps from the &lt;i&gt;Vespula&lt;/i&gt; Genus.</title>
        <authorList>
            <person name="Harrop T.W.R."/>
            <person name="Guhlin J."/>
            <person name="McLaughlin G.M."/>
            <person name="Permina E."/>
            <person name="Stockwell P."/>
            <person name="Gilligan J."/>
            <person name="Le Lec M.F."/>
            <person name="Gruber M.A.M."/>
            <person name="Quinn O."/>
            <person name="Lovegrove M."/>
            <person name="Duncan E.J."/>
            <person name="Remnant E.J."/>
            <person name="Van Eeckhoven J."/>
            <person name="Graham B."/>
            <person name="Knapp R.A."/>
            <person name="Langford K.W."/>
            <person name="Kronenberg Z."/>
            <person name="Press M.O."/>
            <person name="Eacker S.M."/>
            <person name="Wilson-Rankin E.E."/>
            <person name="Purcell J."/>
            <person name="Lester P.J."/>
            <person name="Dearden P.K."/>
        </authorList>
    </citation>
    <scope>NUCLEOTIDE SEQUENCE</scope>
    <source>
        <strain evidence="9">Marl-1</strain>
    </source>
</reference>
<dbReference type="GO" id="GO:0005762">
    <property type="term" value="C:mitochondrial large ribosomal subunit"/>
    <property type="evidence" value="ECO:0007669"/>
    <property type="project" value="InterPro"/>
</dbReference>
<keyword evidence="10" id="KW-1185">Reference proteome</keyword>
<keyword evidence="6" id="KW-0687">Ribonucleoprotein</keyword>
<dbReference type="InterPro" id="IPR034596">
    <property type="entry name" value="Ribosomal_mL52"/>
</dbReference>
<dbReference type="PANTHER" id="PTHR34090">
    <property type="entry name" value="39S RIBOSOMAL PROTEIN L52, MITOCHONDRIAL"/>
    <property type="match status" value="1"/>
</dbReference>
<evidence type="ECO:0000256" key="6">
    <source>
        <dbReference type="ARBA" id="ARBA00023274"/>
    </source>
</evidence>
<dbReference type="PANTHER" id="PTHR34090:SF1">
    <property type="entry name" value="LARGE RIBOSOMAL SUBUNIT PROTEIN ML52"/>
    <property type="match status" value="1"/>
</dbReference>
<keyword evidence="5" id="KW-0496">Mitochondrion</keyword>
<dbReference type="GO" id="GO:0003735">
    <property type="term" value="F:structural constituent of ribosome"/>
    <property type="evidence" value="ECO:0007669"/>
    <property type="project" value="InterPro"/>
</dbReference>
<dbReference type="Proteomes" id="UP000614350">
    <property type="component" value="Unassembled WGS sequence"/>
</dbReference>
<organism evidence="9 10">
    <name type="scientific">Vespula vulgaris</name>
    <name type="common">Yellow jacket</name>
    <name type="synonym">Wasp</name>
    <dbReference type="NCBI Taxonomy" id="7454"/>
    <lineage>
        <taxon>Eukaryota</taxon>
        <taxon>Metazoa</taxon>
        <taxon>Ecdysozoa</taxon>
        <taxon>Arthropoda</taxon>
        <taxon>Hexapoda</taxon>
        <taxon>Insecta</taxon>
        <taxon>Pterygota</taxon>
        <taxon>Neoptera</taxon>
        <taxon>Endopterygota</taxon>
        <taxon>Hymenoptera</taxon>
        <taxon>Apocrita</taxon>
        <taxon>Aculeata</taxon>
        <taxon>Vespoidea</taxon>
        <taxon>Vespidae</taxon>
        <taxon>Vespinae</taxon>
        <taxon>Vespula</taxon>
    </lineage>
</organism>
<keyword evidence="3" id="KW-0809">Transit peptide</keyword>
<sequence length="134" mass="15894">MLTTISKIFGYNNYTNWNILSNKFHTSYIKLLQQDWRMKKGLTENPNAFGPLTNMADYSYKDGRPTPLCTNQKRRMLKQQEYAKRIHKLVKEIDYAVERNIKLQEMKAQKQQRILDSKLKPKGDLLLKTKKPTK</sequence>
<evidence type="ECO:0000256" key="7">
    <source>
        <dbReference type="ARBA" id="ARBA00035181"/>
    </source>
</evidence>
<dbReference type="EMBL" id="JACSEA010000005">
    <property type="protein sequence ID" value="KAF7400706.1"/>
    <property type="molecule type" value="Genomic_DNA"/>
</dbReference>
<keyword evidence="4" id="KW-0689">Ribosomal protein</keyword>
<evidence type="ECO:0000313" key="9">
    <source>
        <dbReference type="EMBL" id="KAF7400706.1"/>
    </source>
</evidence>
<dbReference type="GO" id="GO:0032543">
    <property type="term" value="P:mitochondrial translation"/>
    <property type="evidence" value="ECO:0007669"/>
    <property type="project" value="InterPro"/>
</dbReference>
<gene>
    <name evidence="9" type="ORF">HZH66_005890</name>
</gene>
<evidence type="ECO:0000313" key="10">
    <source>
        <dbReference type="Proteomes" id="UP000614350"/>
    </source>
</evidence>
<comment type="caution">
    <text evidence="9">The sequence shown here is derived from an EMBL/GenBank/DDBJ whole genome shotgun (WGS) entry which is preliminary data.</text>
</comment>
<evidence type="ECO:0000256" key="2">
    <source>
        <dbReference type="ARBA" id="ARBA00007232"/>
    </source>
</evidence>
<evidence type="ECO:0000256" key="3">
    <source>
        <dbReference type="ARBA" id="ARBA00022946"/>
    </source>
</evidence>
<comment type="subcellular location">
    <subcellularLocation>
        <location evidence="1">Mitochondrion</location>
    </subcellularLocation>
</comment>
<name>A0A834K7N7_VESVU</name>
<accession>A0A834K7N7</accession>
<dbReference type="Pfam" id="PF18699">
    <property type="entry name" value="MRPL52"/>
    <property type="match status" value="1"/>
</dbReference>
<proteinExistence type="inferred from homology"/>
<dbReference type="AlphaFoldDB" id="A0A834K7N7"/>
<evidence type="ECO:0000256" key="5">
    <source>
        <dbReference type="ARBA" id="ARBA00023128"/>
    </source>
</evidence>
<evidence type="ECO:0000256" key="8">
    <source>
        <dbReference type="ARBA" id="ARBA00035425"/>
    </source>
</evidence>
<evidence type="ECO:0000256" key="1">
    <source>
        <dbReference type="ARBA" id="ARBA00004173"/>
    </source>
</evidence>
<protein>
    <recommendedName>
        <fullName evidence="7">Large ribosomal subunit protein mL52</fullName>
    </recommendedName>
    <alternativeName>
        <fullName evidence="8">39S ribosomal protein L52, mitochondrial</fullName>
    </alternativeName>
</protein>
<comment type="similarity">
    <text evidence="2">Belongs to the mitochondrion-specific ribosomal protein mL52 family.</text>
</comment>
<evidence type="ECO:0000256" key="4">
    <source>
        <dbReference type="ARBA" id="ARBA00022980"/>
    </source>
</evidence>